<feature type="region of interest" description="Disordered" evidence="1">
    <location>
        <begin position="1"/>
        <end position="41"/>
    </location>
</feature>
<dbReference type="AlphaFoldDB" id="A0A5C8PT28"/>
<sequence>MTDHANIHQPDRHRLASRTRDDRNHPAPSSELTSRSRDTRRGRMLRARIMAGGIAAALMAALSGAAVAAPQDYRFEIVQVRPAGPGAPDVSVRLVNVRDGSPMTGAIISESTVDMAPSGMKGTKGSVTLADTDGSGIYHFRARTSTSGPWALHLAAEVPGEARIERTYIPTAKVTYTRTVRGQPEVVRGTVTFGAK</sequence>
<evidence type="ECO:0000256" key="1">
    <source>
        <dbReference type="SAM" id="MobiDB-lite"/>
    </source>
</evidence>
<evidence type="ECO:0000313" key="4">
    <source>
        <dbReference type="EMBL" id="TXL80385.1"/>
    </source>
</evidence>
<dbReference type="InterPro" id="IPR032693">
    <property type="entry name" value="YtkA-like_dom"/>
</dbReference>
<evidence type="ECO:0000313" key="5">
    <source>
        <dbReference type="Proteomes" id="UP000321638"/>
    </source>
</evidence>
<proteinExistence type="predicted"/>
<feature type="transmembrane region" description="Helical" evidence="2">
    <location>
        <begin position="49"/>
        <end position="69"/>
    </location>
</feature>
<keyword evidence="2" id="KW-0812">Transmembrane</keyword>
<protein>
    <recommendedName>
        <fullName evidence="3">YtkA-like domain-containing protein</fullName>
    </recommendedName>
</protein>
<dbReference type="Pfam" id="PF13115">
    <property type="entry name" value="YtkA"/>
    <property type="match status" value="1"/>
</dbReference>
<reference evidence="4 5" key="1">
    <citation type="submission" date="2019-06" db="EMBL/GenBank/DDBJ databases">
        <title>New taxonomy in bacterial strain CC-CFT640, isolated from vineyard.</title>
        <authorList>
            <person name="Lin S.-Y."/>
            <person name="Tsai C.-F."/>
            <person name="Young C.-C."/>
        </authorList>
    </citation>
    <scope>NUCLEOTIDE SEQUENCE [LARGE SCALE GENOMIC DNA]</scope>
    <source>
        <strain evidence="4 5">CC-CFT640</strain>
    </source>
</reference>
<keyword evidence="2" id="KW-1133">Transmembrane helix</keyword>
<name>A0A5C8PT28_9HYPH</name>
<dbReference type="EMBL" id="VDUZ01000004">
    <property type="protein sequence ID" value="TXL80385.1"/>
    <property type="molecule type" value="Genomic_DNA"/>
</dbReference>
<evidence type="ECO:0000256" key="2">
    <source>
        <dbReference type="SAM" id="Phobius"/>
    </source>
</evidence>
<dbReference type="Proteomes" id="UP000321638">
    <property type="component" value="Unassembled WGS sequence"/>
</dbReference>
<organism evidence="4 5">
    <name type="scientific">Vineibacter terrae</name>
    <dbReference type="NCBI Taxonomy" id="2586908"/>
    <lineage>
        <taxon>Bacteria</taxon>
        <taxon>Pseudomonadati</taxon>
        <taxon>Pseudomonadota</taxon>
        <taxon>Alphaproteobacteria</taxon>
        <taxon>Hyphomicrobiales</taxon>
        <taxon>Vineibacter</taxon>
    </lineage>
</organism>
<keyword evidence="5" id="KW-1185">Reference proteome</keyword>
<dbReference type="OrthoDB" id="7644867at2"/>
<feature type="compositionally biased region" description="Basic and acidic residues" evidence="1">
    <location>
        <begin position="1"/>
        <end position="25"/>
    </location>
</feature>
<keyword evidence="2" id="KW-0472">Membrane</keyword>
<feature type="domain" description="YtkA-like" evidence="3">
    <location>
        <begin position="69"/>
        <end position="154"/>
    </location>
</feature>
<evidence type="ECO:0000259" key="3">
    <source>
        <dbReference type="Pfam" id="PF13115"/>
    </source>
</evidence>
<accession>A0A5C8PT28</accession>
<comment type="caution">
    <text evidence="4">The sequence shown here is derived from an EMBL/GenBank/DDBJ whole genome shotgun (WGS) entry which is preliminary data.</text>
</comment>
<gene>
    <name evidence="4" type="ORF">FHP25_04965</name>
</gene>